<evidence type="ECO:0000256" key="2">
    <source>
        <dbReference type="ARBA" id="ARBA00022692"/>
    </source>
</evidence>
<proteinExistence type="predicted"/>
<keyword evidence="2 5" id="KW-0812">Transmembrane</keyword>
<evidence type="ECO:0000256" key="4">
    <source>
        <dbReference type="ARBA" id="ARBA00023136"/>
    </source>
</evidence>
<comment type="subcellular location">
    <subcellularLocation>
        <location evidence="1">Membrane</location>
        <topology evidence="1">Multi-pass membrane protein</topology>
    </subcellularLocation>
</comment>
<protein>
    <recommendedName>
        <fullName evidence="9">Solute carrier family 39 (Zinc transporter), member 1/2/3</fullName>
    </recommendedName>
</protein>
<evidence type="ECO:0000256" key="1">
    <source>
        <dbReference type="ARBA" id="ARBA00004141"/>
    </source>
</evidence>
<feature type="signal peptide" evidence="6">
    <location>
        <begin position="1"/>
        <end position="23"/>
    </location>
</feature>
<dbReference type="PANTHER" id="PTHR11040:SF44">
    <property type="entry name" value="PROTEIN ZNTC-RELATED"/>
    <property type="match status" value="1"/>
</dbReference>
<feature type="transmembrane region" description="Helical" evidence="5">
    <location>
        <begin position="355"/>
        <end position="373"/>
    </location>
</feature>
<name>A0AAJ8KBP1_9TREE</name>
<accession>A0AAJ8KBP1</accession>
<dbReference type="Pfam" id="PF02535">
    <property type="entry name" value="Zip"/>
    <property type="match status" value="1"/>
</dbReference>
<evidence type="ECO:0000313" key="8">
    <source>
        <dbReference type="Proteomes" id="UP000092730"/>
    </source>
</evidence>
<dbReference type="RefSeq" id="XP_065726349.1">
    <property type="nucleotide sequence ID" value="XM_065870277.1"/>
</dbReference>
<evidence type="ECO:0000256" key="3">
    <source>
        <dbReference type="ARBA" id="ARBA00022989"/>
    </source>
</evidence>
<dbReference type="InterPro" id="IPR003689">
    <property type="entry name" value="ZIP"/>
</dbReference>
<feature type="transmembrane region" description="Helical" evidence="5">
    <location>
        <begin position="283"/>
        <end position="303"/>
    </location>
</feature>
<dbReference type="AlphaFoldDB" id="A0AAJ8KBP1"/>
<dbReference type="GeneID" id="30210709"/>
<feature type="transmembrane region" description="Helical" evidence="5">
    <location>
        <begin position="131"/>
        <end position="150"/>
    </location>
</feature>
<evidence type="ECO:0000256" key="5">
    <source>
        <dbReference type="SAM" id="Phobius"/>
    </source>
</evidence>
<feature type="transmembrane region" description="Helical" evidence="5">
    <location>
        <begin position="89"/>
        <end position="111"/>
    </location>
</feature>
<reference evidence="7" key="2">
    <citation type="submission" date="2024-02" db="EMBL/GenBank/DDBJ databases">
        <title>Comparative genomics of Cryptococcus and Kwoniella reveals pathogenesis evolution and contrasting modes of karyotype evolution via chromosome fusion or intercentromeric recombination.</title>
        <authorList>
            <person name="Coelho M.A."/>
            <person name="David-Palma M."/>
            <person name="Shea T."/>
            <person name="Bowers K."/>
            <person name="McGinley-Smith S."/>
            <person name="Mohammad A.W."/>
            <person name="Gnirke A."/>
            <person name="Yurkov A.M."/>
            <person name="Nowrousian M."/>
            <person name="Sun S."/>
            <person name="Cuomo C.A."/>
            <person name="Heitman J."/>
        </authorList>
    </citation>
    <scope>NUCLEOTIDE SEQUENCE</scope>
    <source>
        <strain evidence="7">CBS 10118</strain>
    </source>
</reference>
<evidence type="ECO:0000256" key="6">
    <source>
        <dbReference type="SAM" id="SignalP"/>
    </source>
</evidence>
<dbReference type="Proteomes" id="UP000092730">
    <property type="component" value="Chromosome 5"/>
</dbReference>
<organism evidence="7 8">
    <name type="scientific">Kwoniella bestiolae CBS 10118</name>
    <dbReference type="NCBI Taxonomy" id="1296100"/>
    <lineage>
        <taxon>Eukaryota</taxon>
        <taxon>Fungi</taxon>
        <taxon>Dikarya</taxon>
        <taxon>Basidiomycota</taxon>
        <taxon>Agaricomycotina</taxon>
        <taxon>Tremellomycetes</taxon>
        <taxon>Tremellales</taxon>
        <taxon>Cryptococcaceae</taxon>
        <taxon>Kwoniella</taxon>
    </lineage>
</organism>
<dbReference type="PANTHER" id="PTHR11040">
    <property type="entry name" value="ZINC/IRON TRANSPORTER"/>
    <property type="match status" value="1"/>
</dbReference>
<dbReference type="KEGG" id="kbi:30210709"/>
<keyword evidence="3 5" id="KW-1133">Transmembrane helix</keyword>
<keyword evidence="6" id="KW-0732">Signal</keyword>
<dbReference type="GO" id="GO:0005886">
    <property type="term" value="C:plasma membrane"/>
    <property type="evidence" value="ECO:0007669"/>
    <property type="project" value="TreeGrafter"/>
</dbReference>
<dbReference type="EMBL" id="CP144545">
    <property type="protein sequence ID" value="WVW84399.1"/>
    <property type="molecule type" value="Genomic_DNA"/>
</dbReference>
<evidence type="ECO:0008006" key="9">
    <source>
        <dbReference type="Google" id="ProtNLM"/>
    </source>
</evidence>
<dbReference type="GO" id="GO:0005385">
    <property type="term" value="F:zinc ion transmembrane transporter activity"/>
    <property type="evidence" value="ECO:0007669"/>
    <property type="project" value="TreeGrafter"/>
</dbReference>
<feature type="chain" id="PRO_5042499804" description="Solute carrier family 39 (Zinc transporter), member 1/2/3" evidence="6">
    <location>
        <begin position="24"/>
        <end position="376"/>
    </location>
</feature>
<reference evidence="7" key="1">
    <citation type="submission" date="2013-07" db="EMBL/GenBank/DDBJ databases">
        <authorList>
            <consortium name="The Broad Institute Genome Sequencing Platform"/>
            <person name="Cuomo C."/>
            <person name="Litvintseva A."/>
            <person name="Chen Y."/>
            <person name="Heitman J."/>
            <person name="Sun S."/>
            <person name="Springer D."/>
            <person name="Dromer F."/>
            <person name="Young S.K."/>
            <person name="Zeng Q."/>
            <person name="Gargeya S."/>
            <person name="Fitzgerald M."/>
            <person name="Abouelleil A."/>
            <person name="Alvarado L."/>
            <person name="Berlin A.M."/>
            <person name="Chapman S.B."/>
            <person name="Dewar J."/>
            <person name="Goldberg J."/>
            <person name="Griggs A."/>
            <person name="Gujja S."/>
            <person name="Hansen M."/>
            <person name="Howarth C."/>
            <person name="Imamovic A."/>
            <person name="Larimer J."/>
            <person name="McCowan C."/>
            <person name="Murphy C."/>
            <person name="Pearson M."/>
            <person name="Priest M."/>
            <person name="Roberts A."/>
            <person name="Saif S."/>
            <person name="Shea T."/>
            <person name="Sykes S."/>
            <person name="Wortman J."/>
            <person name="Nusbaum C."/>
            <person name="Birren B."/>
        </authorList>
    </citation>
    <scope>NUCLEOTIDE SEQUENCE</scope>
    <source>
        <strain evidence="7">CBS 10118</strain>
    </source>
</reference>
<gene>
    <name evidence="7" type="ORF">I302_106433</name>
</gene>
<feature type="transmembrane region" description="Helical" evidence="5">
    <location>
        <begin position="315"/>
        <end position="343"/>
    </location>
</feature>
<feature type="transmembrane region" description="Helical" evidence="5">
    <location>
        <begin position="47"/>
        <end position="68"/>
    </location>
</feature>
<sequence>MAIPTIIIQTYILSQFILPFVNAQSTTNPGSPLCTSSTPGSYDLGLHIVSVFVLLVASAIGVFLPVFMAGNVHEKSSSASKRDEWVRRVFFVLKYFGTGIIISLAFCHLLQESFENFSNPCIGTLEYRPTAPAIAMGSMLVIWLVDYFSARWATLHDQSHPTPDLPKPIPIPLTTSNDNSTISPSINEIQPAPPPVFQDLGCGHVYKPTADELDPNSKRAHWDVELLEGGIIFHSIMIGVTLGAQTRGFEVTFAALVFHQLFEGLGLGTRIGALVWKRSWTKWLMCTMYALTTPIGIAIGIGVHQSFNENGRRELIAIGVLNSISAGILLYGGLCQLLFAEWVIGDMRGTSNARVFSALTALLLGVFAMALIGKWT</sequence>
<keyword evidence="8" id="KW-1185">Reference proteome</keyword>
<keyword evidence="4 5" id="KW-0472">Membrane</keyword>
<evidence type="ECO:0000313" key="7">
    <source>
        <dbReference type="EMBL" id="WVW84399.1"/>
    </source>
</evidence>